<feature type="signal peptide" evidence="1">
    <location>
        <begin position="1"/>
        <end position="18"/>
    </location>
</feature>
<evidence type="ECO:0000256" key="1">
    <source>
        <dbReference type="SAM" id="SignalP"/>
    </source>
</evidence>
<sequence length="92" mass="10881">MMLNVMWKWGLRLPLSVSELARFPAVFQDVMCEPVRRLNQKDTLRQKNGSWQINYLQCFLPQEHSQRSCLNFSHPGRRCPALQQARAFQDCE</sequence>
<keyword evidence="1" id="KW-0732">Signal</keyword>
<dbReference type="Proteomes" id="UP000269945">
    <property type="component" value="Unassembled WGS sequence"/>
</dbReference>
<protein>
    <submittedName>
        <fullName evidence="2">Uncharacterized protein</fullName>
    </submittedName>
</protein>
<gene>
    <name evidence="2" type="ORF">BN2614_LOCUS1</name>
</gene>
<evidence type="ECO:0000313" key="2">
    <source>
        <dbReference type="EMBL" id="VCW60558.1"/>
    </source>
</evidence>
<proteinExistence type="predicted"/>
<evidence type="ECO:0000313" key="3">
    <source>
        <dbReference type="Proteomes" id="UP000269945"/>
    </source>
</evidence>
<keyword evidence="3" id="KW-1185">Reference proteome</keyword>
<name>A0A9X9LDS0_GULGU</name>
<dbReference type="AlphaFoldDB" id="A0A9X9LDS0"/>
<dbReference type="EMBL" id="CYRY02001113">
    <property type="protein sequence ID" value="VCW60558.1"/>
    <property type="molecule type" value="Genomic_DNA"/>
</dbReference>
<feature type="chain" id="PRO_5040986002" evidence="1">
    <location>
        <begin position="19"/>
        <end position="92"/>
    </location>
</feature>
<organism evidence="2 3">
    <name type="scientific">Gulo gulo</name>
    <name type="common">Wolverine</name>
    <name type="synonym">Gluton</name>
    <dbReference type="NCBI Taxonomy" id="48420"/>
    <lineage>
        <taxon>Eukaryota</taxon>
        <taxon>Metazoa</taxon>
        <taxon>Chordata</taxon>
        <taxon>Craniata</taxon>
        <taxon>Vertebrata</taxon>
        <taxon>Euteleostomi</taxon>
        <taxon>Mammalia</taxon>
        <taxon>Eutheria</taxon>
        <taxon>Laurasiatheria</taxon>
        <taxon>Carnivora</taxon>
        <taxon>Caniformia</taxon>
        <taxon>Musteloidea</taxon>
        <taxon>Mustelidae</taxon>
        <taxon>Guloninae</taxon>
        <taxon>Gulo</taxon>
    </lineage>
</organism>
<accession>A0A9X9LDS0</accession>
<reference evidence="2 3" key="1">
    <citation type="submission" date="2018-10" db="EMBL/GenBank/DDBJ databases">
        <authorList>
            <person name="Ekblom R."/>
            <person name="Jareborg N."/>
        </authorList>
    </citation>
    <scope>NUCLEOTIDE SEQUENCE [LARGE SCALE GENOMIC DNA]</scope>
    <source>
        <tissue evidence="2">Muscle</tissue>
    </source>
</reference>
<comment type="caution">
    <text evidence="2">The sequence shown here is derived from an EMBL/GenBank/DDBJ whole genome shotgun (WGS) entry which is preliminary data.</text>
</comment>